<gene>
    <name evidence="1" type="ordered locus">Mhun_2127</name>
</gene>
<reference evidence="2" key="1">
    <citation type="journal article" date="2016" name="Stand. Genomic Sci.">
        <title>Complete genome sequence of Methanospirillum hungatei type strain JF1.</title>
        <authorList>
            <person name="Gunsalus R.P."/>
            <person name="Cook L.E."/>
            <person name="Crable B."/>
            <person name="Rohlin L."/>
            <person name="McDonald E."/>
            <person name="Mouttaki H."/>
            <person name="Sieber J.R."/>
            <person name="Poweleit N."/>
            <person name="Zhou H."/>
            <person name="Lapidus A.L."/>
            <person name="Daligault H.E."/>
            <person name="Land M."/>
            <person name="Gilna P."/>
            <person name="Ivanova N."/>
            <person name="Kyrpides N."/>
            <person name="Culley D.E."/>
            <person name="McInerney M.J."/>
        </authorList>
    </citation>
    <scope>NUCLEOTIDE SEQUENCE [LARGE SCALE GENOMIC DNA]</scope>
    <source>
        <strain evidence="2">ATCC 27890 / DSM 864 / NBRC 100397 / JF-1</strain>
    </source>
</reference>
<dbReference type="KEGG" id="mhu:Mhun_2127"/>
<dbReference type="InParanoid" id="Q2FN93"/>
<accession>Q2FN93</accession>
<dbReference type="AlphaFoldDB" id="Q2FN93"/>
<keyword evidence="2" id="KW-1185">Reference proteome</keyword>
<evidence type="ECO:0008006" key="3">
    <source>
        <dbReference type="Google" id="ProtNLM"/>
    </source>
</evidence>
<sequence>MKGLKAFLSIRFLPYLNWDEIFYLISLKLQKETDFFYNGTKLQYFFHSYNNFYVTERKIEIPIIGEYLQRLKPSNVLEIGNVSSHYYDFFGTIFNEKIDIVDKYEKGFNVINIDIANYSTNKKYDFIFSISTFEHMDDDYEQIHGLNIDKERCIAVKNMEYVIQNLLLEGGTFIVTFPFGQSPKLDHFFKSRKIEKNCL</sequence>
<dbReference type="STRING" id="323259.Mhun_2127"/>
<organism evidence="1 2">
    <name type="scientific">Methanospirillum hungatei JF-1 (strain ATCC 27890 / DSM 864 / NBRC 100397 / JF-1)</name>
    <dbReference type="NCBI Taxonomy" id="323259"/>
    <lineage>
        <taxon>Archaea</taxon>
        <taxon>Methanobacteriati</taxon>
        <taxon>Methanobacteriota</taxon>
        <taxon>Stenosarchaea group</taxon>
        <taxon>Methanomicrobia</taxon>
        <taxon>Methanomicrobiales</taxon>
        <taxon>Methanospirillaceae</taxon>
        <taxon>Methanospirillum</taxon>
    </lineage>
</organism>
<dbReference type="SUPFAM" id="SSF53335">
    <property type="entry name" value="S-adenosyl-L-methionine-dependent methyltransferases"/>
    <property type="match status" value="1"/>
</dbReference>
<dbReference type="RefSeq" id="WP_011449093.1">
    <property type="nucleotide sequence ID" value="NC_007796.1"/>
</dbReference>
<dbReference type="InterPro" id="IPR029063">
    <property type="entry name" value="SAM-dependent_MTases_sf"/>
</dbReference>
<protein>
    <recommendedName>
        <fullName evidence="3">Methyltransferase type 11 domain-containing protein</fullName>
    </recommendedName>
</protein>
<dbReference type="Gene3D" id="3.40.50.150">
    <property type="entry name" value="Vaccinia Virus protein VP39"/>
    <property type="match status" value="1"/>
</dbReference>
<dbReference type="EMBL" id="CP000254">
    <property type="protein sequence ID" value="ABD41834.1"/>
    <property type="molecule type" value="Genomic_DNA"/>
</dbReference>
<dbReference type="HOGENOM" id="CLU_1369533_0_0_2"/>
<dbReference type="Proteomes" id="UP000001941">
    <property type="component" value="Chromosome"/>
</dbReference>
<name>Q2FN93_METHJ</name>
<evidence type="ECO:0000313" key="2">
    <source>
        <dbReference type="Proteomes" id="UP000001941"/>
    </source>
</evidence>
<dbReference type="EnsemblBacteria" id="ABD41834">
    <property type="protein sequence ID" value="ABD41834"/>
    <property type="gene ID" value="Mhun_2127"/>
</dbReference>
<dbReference type="GeneID" id="3925243"/>
<proteinExistence type="predicted"/>
<evidence type="ECO:0000313" key="1">
    <source>
        <dbReference type="EMBL" id="ABD41834.1"/>
    </source>
</evidence>